<dbReference type="Proteomes" id="UP000334380">
    <property type="component" value="Unassembled WGS sequence"/>
</dbReference>
<keyword evidence="7" id="KW-1185">Reference proteome</keyword>
<organism evidence="6 7">
    <name type="scientific">Pandoraea terrigena</name>
    <dbReference type="NCBI Taxonomy" id="2508292"/>
    <lineage>
        <taxon>Bacteria</taxon>
        <taxon>Pseudomonadati</taxon>
        <taxon>Pseudomonadota</taxon>
        <taxon>Betaproteobacteria</taxon>
        <taxon>Burkholderiales</taxon>
        <taxon>Burkholderiaceae</taxon>
        <taxon>Pandoraea</taxon>
    </lineage>
</organism>
<dbReference type="PANTHER" id="PTHR44051">
    <property type="entry name" value="GLUTATHIONE S-TRANSFERASE-RELATED"/>
    <property type="match status" value="1"/>
</dbReference>
<dbReference type="Pfam" id="PF13409">
    <property type="entry name" value="GST_N_2"/>
    <property type="match status" value="1"/>
</dbReference>
<dbReference type="Gene3D" id="3.40.30.10">
    <property type="entry name" value="Glutaredoxin"/>
    <property type="match status" value="1"/>
</dbReference>
<dbReference type="FunFam" id="3.40.30.10:FF:000039">
    <property type="entry name" value="Glutathione S-transferase domain"/>
    <property type="match status" value="1"/>
</dbReference>
<dbReference type="GO" id="GO:0016491">
    <property type="term" value="F:oxidoreductase activity"/>
    <property type="evidence" value="ECO:0007669"/>
    <property type="project" value="UniProtKB-KW"/>
</dbReference>
<accession>A0A5E4RTJ0</accession>
<dbReference type="PANTHER" id="PTHR44051:SF2">
    <property type="entry name" value="HYPOTHETICAL GLUTATHIONE S-TRANSFERASE LIKE PROTEIN"/>
    <property type="match status" value="1"/>
</dbReference>
<dbReference type="RefSeq" id="WP_217426210.1">
    <property type="nucleotide sequence ID" value="NZ_CABPRU010000001.1"/>
</dbReference>
<comment type="similarity">
    <text evidence="1">Belongs to the GST superfamily.</text>
</comment>
<feature type="domain" description="GST N-terminal" evidence="4">
    <location>
        <begin position="23"/>
        <end position="104"/>
    </location>
</feature>
<dbReference type="InterPro" id="IPR004045">
    <property type="entry name" value="Glutathione_S-Trfase_N"/>
</dbReference>
<feature type="region of interest" description="Disordered" evidence="3">
    <location>
        <begin position="1"/>
        <end position="20"/>
    </location>
</feature>
<dbReference type="EC" id="1.8.4.-" evidence="6"/>
<dbReference type="SFLD" id="SFLDG01151">
    <property type="entry name" value="Main.2:_Nu-like"/>
    <property type="match status" value="1"/>
</dbReference>
<dbReference type="InterPro" id="IPR036249">
    <property type="entry name" value="Thioredoxin-like_sf"/>
</dbReference>
<dbReference type="AlphaFoldDB" id="A0A5E4RTJ0"/>
<dbReference type="SUPFAM" id="SSF52833">
    <property type="entry name" value="Thioredoxin-like"/>
    <property type="match status" value="1"/>
</dbReference>
<dbReference type="InterPro" id="IPR010987">
    <property type="entry name" value="Glutathione-S-Trfase_C-like"/>
</dbReference>
<dbReference type="Gene3D" id="1.20.1050.10">
    <property type="match status" value="1"/>
</dbReference>
<dbReference type="SFLD" id="SFLDG00358">
    <property type="entry name" value="Main_(cytGST)"/>
    <property type="match status" value="1"/>
</dbReference>
<evidence type="ECO:0000256" key="2">
    <source>
        <dbReference type="ARBA" id="ARBA00022679"/>
    </source>
</evidence>
<protein>
    <submittedName>
        <fullName evidence="6">Disulfide-bond oxidoreductase YfcG</fullName>
        <ecNumber evidence="6">1.8.4.-</ecNumber>
    </submittedName>
</protein>
<dbReference type="SUPFAM" id="SSF47616">
    <property type="entry name" value="GST C-terminal domain-like"/>
    <property type="match status" value="1"/>
</dbReference>
<dbReference type="GO" id="GO:0016740">
    <property type="term" value="F:transferase activity"/>
    <property type="evidence" value="ECO:0007669"/>
    <property type="project" value="UniProtKB-KW"/>
</dbReference>
<dbReference type="EMBL" id="CABPRU010000001">
    <property type="protein sequence ID" value="VVD66736.1"/>
    <property type="molecule type" value="Genomic_DNA"/>
</dbReference>
<feature type="domain" description="GST C-terminal" evidence="5">
    <location>
        <begin position="110"/>
        <end position="232"/>
    </location>
</feature>
<sequence length="232" mass="24922">MTHPAETHALSPEPSVHPARPTRPIRLYRHALSGHCHRVELMLHLLDLPYETIDIDLTTGEQKQPAFLAINPFGQVPVIDDDGQVIADSNAILIYLASRYDASGTWLPGDPIAAATTQRWLSVAAGDLAFGPAAARVVVVFKRPVDATAMIERATLLLSRMQAYLSAPHSTPFLAGDTPTIADVACYTYLAHAPEGNVSLEPYPAVQAWLARVAALPRFVPMASTACGLNAA</sequence>
<dbReference type="PROSITE" id="PS50404">
    <property type="entry name" value="GST_NTER"/>
    <property type="match status" value="1"/>
</dbReference>
<dbReference type="PROSITE" id="PS51354">
    <property type="entry name" value="GLUTAREDOXIN_2"/>
    <property type="match status" value="1"/>
</dbReference>
<dbReference type="InterPro" id="IPR004046">
    <property type="entry name" value="GST_C"/>
</dbReference>
<dbReference type="CDD" id="cd03056">
    <property type="entry name" value="GST_N_4"/>
    <property type="match status" value="1"/>
</dbReference>
<evidence type="ECO:0000313" key="6">
    <source>
        <dbReference type="EMBL" id="VVD66736.1"/>
    </source>
</evidence>
<evidence type="ECO:0000259" key="5">
    <source>
        <dbReference type="PROSITE" id="PS50405"/>
    </source>
</evidence>
<evidence type="ECO:0000256" key="3">
    <source>
        <dbReference type="SAM" id="MobiDB-lite"/>
    </source>
</evidence>
<evidence type="ECO:0000313" key="7">
    <source>
        <dbReference type="Proteomes" id="UP000334380"/>
    </source>
</evidence>
<evidence type="ECO:0000256" key="1">
    <source>
        <dbReference type="ARBA" id="ARBA00007409"/>
    </source>
</evidence>
<dbReference type="PROSITE" id="PS50405">
    <property type="entry name" value="GST_CTER"/>
    <property type="match status" value="1"/>
</dbReference>
<keyword evidence="6" id="KW-0560">Oxidoreductase</keyword>
<dbReference type="SFLD" id="SFLDS00019">
    <property type="entry name" value="Glutathione_Transferase_(cytos"/>
    <property type="match status" value="1"/>
</dbReference>
<dbReference type="InterPro" id="IPR036282">
    <property type="entry name" value="Glutathione-S-Trfase_C_sf"/>
</dbReference>
<gene>
    <name evidence="6" type="primary">yfcG_2</name>
    <name evidence="6" type="ORF">PTE31013_00390</name>
</gene>
<keyword evidence="2" id="KW-0808">Transferase</keyword>
<reference evidence="6 7" key="1">
    <citation type="submission" date="2019-08" db="EMBL/GenBank/DDBJ databases">
        <authorList>
            <person name="Peeters C."/>
        </authorList>
    </citation>
    <scope>NUCLEOTIDE SEQUENCE [LARGE SCALE GENOMIC DNA]</scope>
    <source>
        <strain evidence="6 7">LMG 31013</strain>
    </source>
</reference>
<dbReference type="InterPro" id="IPR040079">
    <property type="entry name" value="Glutathione_S-Trfase"/>
</dbReference>
<dbReference type="Pfam" id="PF00043">
    <property type="entry name" value="GST_C"/>
    <property type="match status" value="1"/>
</dbReference>
<name>A0A5E4RTJ0_9BURK</name>
<proteinExistence type="inferred from homology"/>
<evidence type="ECO:0000259" key="4">
    <source>
        <dbReference type="PROSITE" id="PS50404"/>
    </source>
</evidence>